<dbReference type="InterPro" id="IPR029261">
    <property type="entry name" value="Transposase_Znf"/>
</dbReference>
<feature type="domain" description="Transposase IS204/IS1001/IS1096/IS1165 DDE" evidence="2">
    <location>
        <begin position="159"/>
        <end position="413"/>
    </location>
</feature>
<dbReference type="InterPro" id="IPR032877">
    <property type="entry name" value="Transposase_HTH"/>
</dbReference>
<evidence type="ECO:0000259" key="2">
    <source>
        <dbReference type="Pfam" id="PF01610"/>
    </source>
</evidence>
<feature type="region of interest" description="Disordered" evidence="1">
    <location>
        <begin position="264"/>
        <end position="285"/>
    </location>
</feature>
<name>A0A412J906_9FIRM</name>
<evidence type="ECO:0000259" key="3">
    <source>
        <dbReference type="Pfam" id="PF13542"/>
    </source>
</evidence>
<dbReference type="PANTHER" id="PTHR33498:SF1">
    <property type="entry name" value="TRANSPOSASE FOR INSERTION SEQUENCE ELEMENT IS1557"/>
    <property type="match status" value="1"/>
</dbReference>
<comment type="caution">
    <text evidence="5">The sequence shown here is derived from an EMBL/GenBank/DDBJ whole genome shotgun (WGS) entry which is preliminary data.</text>
</comment>
<organism evidence="5 6">
    <name type="scientific">Holdemanella biformis</name>
    <dbReference type="NCBI Taxonomy" id="1735"/>
    <lineage>
        <taxon>Bacteria</taxon>
        <taxon>Bacillati</taxon>
        <taxon>Bacillota</taxon>
        <taxon>Erysipelotrichia</taxon>
        <taxon>Erysipelotrichales</taxon>
        <taxon>Erysipelotrichaceae</taxon>
        <taxon>Holdemanella</taxon>
    </lineage>
</organism>
<dbReference type="InterPro" id="IPR002560">
    <property type="entry name" value="Transposase_DDE"/>
</dbReference>
<dbReference type="Pfam" id="PF01610">
    <property type="entry name" value="DDE_Tnp_ISL3"/>
    <property type="match status" value="1"/>
</dbReference>
<feature type="domain" description="Transposase IS204/IS1001/IS1096/IS1165 zinc-finger" evidence="4">
    <location>
        <begin position="42"/>
        <end position="87"/>
    </location>
</feature>
<reference evidence="5 6" key="1">
    <citation type="submission" date="2018-08" db="EMBL/GenBank/DDBJ databases">
        <title>A genome reference for cultivated species of the human gut microbiota.</title>
        <authorList>
            <person name="Zou Y."/>
            <person name="Xue W."/>
            <person name="Luo G."/>
        </authorList>
    </citation>
    <scope>NUCLEOTIDE SEQUENCE [LARGE SCALE GENOMIC DNA]</scope>
    <source>
        <strain evidence="5 6">AF22-10AC</strain>
    </source>
</reference>
<dbReference type="PANTHER" id="PTHR33498">
    <property type="entry name" value="TRANSPOSASE FOR INSERTION SEQUENCE ELEMENT IS1557"/>
    <property type="match status" value="1"/>
</dbReference>
<dbReference type="Pfam" id="PF13542">
    <property type="entry name" value="HTH_Tnp_ISL3"/>
    <property type="match status" value="1"/>
</dbReference>
<evidence type="ECO:0000313" key="5">
    <source>
        <dbReference type="EMBL" id="RGS48821.1"/>
    </source>
</evidence>
<protein>
    <submittedName>
        <fullName evidence="5">ISL3 family transposase</fullName>
    </submittedName>
</protein>
<sequence length="441" mass="51176">MSPKKLLKKLLNVNCIKIINASFEVTSQSLYIHIKATKGKQKRCPICGRKCTGYDATTKCRKWRHLDFGSCAVFIVADVHRVECPEHGVHTEMVPWANHHSSYTKEFEQQVTYLALRLNKKEVSKLMRISWNTVGPVLSRTKNIYEPDSSVRFKNLTRIGIDETSYKKGHKYVTVVTDHDTNQVVWVGEGTGKVVLEKFFKLLTAEQRNRITLVSADGARWIKSCIDEYCPNAERCIDGFHVVSWAIDAMDTLRKEIWHNSLKCDRSQSKRGRGRPKKGEKVVKKAPSIKSTKYPLGKNPENLTPYQKNKLDEIKHLYPILFRGYQLKEGLRFVFQCGKENVDHELNKWLAWACRCRIPVFVELSKKIRRHKEAIIATVHHGLSNARIESMNNKIKVMIRKAYGFRNIQNLIDMIMIVCSDLYKKIELPYEIRQSMFIQFD</sequence>
<evidence type="ECO:0000259" key="4">
    <source>
        <dbReference type="Pfam" id="PF14690"/>
    </source>
</evidence>
<evidence type="ECO:0000313" key="6">
    <source>
        <dbReference type="Proteomes" id="UP000285274"/>
    </source>
</evidence>
<dbReference type="InterPro" id="IPR047951">
    <property type="entry name" value="Transpos_ISL3"/>
</dbReference>
<dbReference type="Pfam" id="PF14690">
    <property type="entry name" value="Zn_ribbon_ISL3"/>
    <property type="match status" value="1"/>
</dbReference>
<proteinExistence type="predicted"/>
<dbReference type="NCBIfam" id="NF033550">
    <property type="entry name" value="transpos_ISL3"/>
    <property type="match status" value="1"/>
</dbReference>
<evidence type="ECO:0000256" key="1">
    <source>
        <dbReference type="SAM" id="MobiDB-lite"/>
    </source>
</evidence>
<dbReference type="RefSeq" id="WP_118319031.1">
    <property type="nucleotide sequence ID" value="NZ_QRVM01000004.1"/>
</dbReference>
<feature type="domain" description="Transposase IS204/IS1001/IS1096/IS1165 helix-turn-helix" evidence="3">
    <location>
        <begin position="92"/>
        <end position="135"/>
    </location>
</feature>
<dbReference type="AlphaFoldDB" id="A0A412J906"/>
<dbReference type="Proteomes" id="UP000285274">
    <property type="component" value="Unassembled WGS sequence"/>
</dbReference>
<gene>
    <name evidence="5" type="ORF">DWX92_01845</name>
</gene>
<accession>A0A412J906</accession>
<dbReference type="EMBL" id="QRVM01000004">
    <property type="protein sequence ID" value="RGS48821.1"/>
    <property type="molecule type" value="Genomic_DNA"/>
</dbReference>